<protein>
    <submittedName>
        <fullName evidence="1">Uncharacterized protein</fullName>
    </submittedName>
</protein>
<proteinExistence type="predicted"/>
<dbReference type="RefSeq" id="WP_138863920.1">
    <property type="nucleotide sequence ID" value="NZ_VCPC01000002.1"/>
</dbReference>
<dbReference type="Proteomes" id="UP001191082">
    <property type="component" value="Unassembled WGS sequence"/>
</dbReference>
<dbReference type="EMBL" id="VCPC01000002">
    <property type="protein sequence ID" value="TMV13364.1"/>
    <property type="molecule type" value="Genomic_DNA"/>
</dbReference>
<sequence>MTSRHRGGAPVGHLADLDAVGAGAVMYLRMWADGAVARARVCDEFRRALPPAQAGHAVHSMEQMMELCAGYARRPIMRHDVMCNCLGADEACFANLVGAAAEGNREDAMLLATLMVRPDAAPGLTALAERVGLAIQRMATLPPEFMESRPERLH</sequence>
<keyword evidence="2" id="KW-1185">Reference proteome</keyword>
<gene>
    <name evidence="1" type="ORF">FGK64_11475</name>
</gene>
<reference evidence="1 2" key="1">
    <citation type="submission" date="2019-05" db="EMBL/GenBank/DDBJ databases">
        <title>Marivita sp. nov. isolated from sea sediment.</title>
        <authorList>
            <person name="Kim W."/>
        </authorList>
    </citation>
    <scope>NUCLEOTIDE SEQUENCE [LARGE SCALE GENOMIC DNA]</scope>
    <source>
        <strain evidence="1 2">CAU 1492</strain>
    </source>
</reference>
<accession>A0ABY2XAG3</accession>
<evidence type="ECO:0000313" key="2">
    <source>
        <dbReference type="Proteomes" id="UP001191082"/>
    </source>
</evidence>
<comment type="caution">
    <text evidence="1">The sequence shown here is derived from an EMBL/GenBank/DDBJ whole genome shotgun (WGS) entry which is preliminary data.</text>
</comment>
<name>A0ABY2XAG3_9RHOB</name>
<organism evidence="1 2">
    <name type="scientific">Arenibacterium halophilum</name>
    <dbReference type="NCBI Taxonomy" id="2583821"/>
    <lineage>
        <taxon>Bacteria</taxon>
        <taxon>Pseudomonadati</taxon>
        <taxon>Pseudomonadota</taxon>
        <taxon>Alphaproteobacteria</taxon>
        <taxon>Rhodobacterales</taxon>
        <taxon>Paracoccaceae</taxon>
        <taxon>Arenibacterium</taxon>
    </lineage>
</organism>
<evidence type="ECO:0000313" key="1">
    <source>
        <dbReference type="EMBL" id="TMV13364.1"/>
    </source>
</evidence>